<dbReference type="VEuPathDB" id="GiardiaDB:SS50377_24280"/>
<reference evidence="7" key="2">
    <citation type="submission" date="2020-12" db="EMBL/GenBank/DDBJ databases">
        <title>New Spironucleus salmonicida genome in near-complete chromosomes.</title>
        <authorList>
            <person name="Xu F."/>
            <person name="Kurt Z."/>
            <person name="Jimenez-Gonzalez A."/>
            <person name="Astvaldsson A."/>
            <person name="Andersson J.O."/>
            <person name="Svard S.G."/>
        </authorList>
    </citation>
    <scope>NUCLEOTIDE SEQUENCE</scope>
    <source>
        <strain evidence="7">ATCC 50377</strain>
    </source>
</reference>
<dbReference type="InterPro" id="IPR006186">
    <property type="entry name" value="Ser/Thr-sp_prot-phosphatase"/>
</dbReference>
<keyword evidence="3" id="KW-0464">Manganese</keyword>
<keyword evidence="8" id="KW-1185">Reference proteome</keyword>
<comment type="catalytic activity">
    <reaction evidence="4">
        <text>O-phospho-L-threonyl-[protein] + H2O = L-threonyl-[protein] + phosphate</text>
        <dbReference type="Rhea" id="RHEA:47004"/>
        <dbReference type="Rhea" id="RHEA-COMP:11060"/>
        <dbReference type="Rhea" id="RHEA-COMP:11605"/>
        <dbReference type="ChEBI" id="CHEBI:15377"/>
        <dbReference type="ChEBI" id="CHEBI:30013"/>
        <dbReference type="ChEBI" id="CHEBI:43474"/>
        <dbReference type="ChEBI" id="CHEBI:61977"/>
        <dbReference type="EC" id="3.1.3.16"/>
    </reaction>
</comment>
<accession>V6LJP9</accession>
<evidence type="ECO:0000313" key="7">
    <source>
        <dbReference type="EMBL" id="KAH0574325.1"/>
    </source>
</evidence>
<keyword evidence="4" id="KW-0378">Hydrolase</keyword>
<dbReference type="PRINTS" id="PR00114">
    <property type="entry name" value="STPHPHTASE"/>
</dbReference>
<comment type="similarity">
    <text evidence="4">Belongs to the PPP phosphatase family.</text>
</comment>
<dbReference type="PANTHER" id="PTHR45668">
    <property type="entry name" value="SERINE/THREONINE-PROTEIN PHOSPHATASE 5-RELATED"/>
    <property type="match status" value="1"/>
</dbReference>
<dbReference type="InterPro" id="IPR004843">
    <property type="entry name" value="Calcineurin-like_PHP"/>
</dbReference>
<dbReference type="EC" id="3.1.3.16" evidence="4"/>
<dbReference type="SMART" id="SM00156">
    <property type="entry name" value="PP2Ac"/>
    <property type="match status" value="1"/>
</dbReference>
<dbReference type="PROSITE" id="PS00125">
    <property type="entry name" value="SER_THR_PHOSPHATASE"/>
    <property type="match status" value="1"/>
</dbReference>
<proteinExistence type="inferred from homology"/>
<evidence type="ECO:0000256" key="2">
    <source>
        <dbReference type="ARBA" id="ARBA00022723"/>
    </source>
</evidence>
<evidence type="ECO:0000259" key="5">
    <source>
        <dbReference type="PROSITE" id="PS00125"/>
    </source>
</evidence>
<dbReference type="SUPFAM" id="SSF56300">
    <property type="entry name" value="Metallo-dependent phosphatases"/>
    <property type="match status" value="1"/>
</dbReference>
<evidence type="ECO:0000256" key="3">
    <source>
        <dbReference type="ARBA" id="ARBA00023211"/>
    </source>
</evidence>
<dbReference type="Pfam" id="PF00149">
    <property type="entry name" value="Metallophos"/>
    <property type="match status" value="1"/>
</dbReference>
<organism evidence="6">
    <name type="scientific">Spironucleus salmonicida</name>
    <dbReference type="NCBI Taxonomy" id="348837"/>
    <lineage>
        <taxon>Eukaryota</taxon>
        <taxon>Metamonada</taxon>
        <taxon>Diplomonadida</taxon>
        <taxon>Hexamitidae</taxon>
        <taxon>Hexamitinae</taxon>
        <taxon>Spironucleus</taxon>
    </lineage>
</organism>
<dbReference type="AlphaFoldDB" id="V6LJP9"/>
<comment type="cofactor">
    <cofactor evidence="1">
        <name>Mn(2+)</name>
        <dbReference type="ChEBI" id="CHEBI:29035"/>
    </cofactor>
</comment>
<evidence type="ECO:0000256" key="4">
    <source>
        <dbReference type="RuleBase" id="RU004273"/>
    </source>
</evidence>
<dbReference type="InterPro" id="IPR029052">
    <property type="entry name" value="Metallo-depent_PP-like"/>
</dbReference>
<feature type="domain" description="Serine/threonine specific protein phosphatases" evidence="5">
    <location>
        <begin position="152"/>
        <end position="157"/>
    </location>
</feature>
<dbReference type="EMBL" id="AUWU02000004">
    <property type="protein sequence ID" value="KAH0574325.1"/>
    <property type="molecule type" value="Genomic_DNA"/>
</dbReference>
<evidence type="ECO:0000256" key="1">
    <source>
        <dbReference type="ARBA" id="ARBA00001936"/>
    </source>
</evidence>
<dbReference type="PANTHER" id="PTHR45668:SF5">
    <property type="entry name" value="SERINE_THREONINE-PROTEIN PHOSPHATASE 5"/>
    <property type="match status" value="1"/>
</dbReference>
<dbReference type="Gene3D" id="3.60.21.10">
    <property type="match status" value="1"/>
</dbReference>
<dbReference type="GO" id="GO:0046872">
    <property type="term" value="F:metal ion binding"/>
    <property type="evidence" value="ECO:0007669"/>
    <property type="project" value="UniProtKB-KW"/>
</dbReference>
<protein>
    <recommendedName>
        <fullName evidence="4">Serine/threonine-protein phosphatase</fullName>
        <ecNumber evidence="4">3.1.3.16</ecNumber>
    </recommendedName>
</protein>
<evidence type="ECO:0000313" key="6">
    <source>
        <dbReference type="EMBL" id="EST44820.1"/>
    </source>
</evidence>
<dbReference type="GO" id="GO:0004722">
    <property type="term" value="F:protein serine/threonine phosphatase activity"/>
    <property type="evidence" value="ECO:0007669"/>
    <property type="project" value="UniProtKB-EC"/>
</dbReference>
<keyword evidence="2" id="KW-0479">Metal-binding</keyword>
<sequence>MGVSHSFITEWDNSPKEIMEFARVIDQDNVLKSFNDMVNHQIPNLDDFCWACTQAAAHFKKFPNYVQIDPQPKDRLIFIGDMHGCFETLIRLFIGDEQTQIEPLGFPGPQSDGTRNVYLFNGDLVDRGGSGYQIVFCLSLMALLWPDFVLINRGNHESEMFGLSTQTGMGHKFMFEVQGKFPDVDFSKYKPAVSDLFYSLPICHSFDRNVFVVHGGVPLASDVSGVQFAPTNQFESRTAKVNVPKNVPPYNINDLQSIQPTRFQTQNLEDTPKKKNELWHSFLWSYDRAPYSADFMEFNNFKTMVNSHTATPYHFVTTFLPLDKCADKYGVQSVTRGDDTFKKVKEFFDQHPNLTKIKMSIVEIFSSPTNQGSLYACVLMTQDGEPGQKIDWDPLNWGYHNLGSHTDFKFYNAPSVQ</sequence>
<gene>
    <name evidence="6" type="ORF">SS50377_15266</name>
    <name evidence="7" type="ORF">SS50377_24280</name>
</gene>
<dbReference type="InterPro" id="IPR051134">
    <property type="entry name" value="PPP_phosphatase"/>
</dbReference>
<evidence type="ECO:0000313" key="8">
    <source>
        <dbReference type="Proteomes" id="UP000018208"/>
    </source>
</evidence>
<dbReference type="EMBL" id="KI546107">
    <property type="protein sequence ID" value="EST44820.1"/>
    <property type="molecule type" value="Genomic_DNA"/>
</dbReference>
<dbReference type="OrthoDB" id="445564at2759"/>
<reference evidence="6 7" key="1">
    <citation type="journal article" date="2014" name="PLoS Genet.">
        <title>The Genome of Spironucleus salmonicida Highlights a Fish Pathogen Adapted to Fluctuating Environments.</title>
        <authorList>
            <person name="Xu F."/>
            <person name="Jerlstrom-Hultqvist J."/>
            <person name="Einarsson E."/>
            <person name="Astvaldsson A."/>
            <person name="Svard S.G."/>
            <person name="Andersson J.O."/>
        </authorList>
    </citation>
    <scope>NUCLEOTIDE SEQUENCE</scope>
    <source>
        <strain evidence="7">ATCC 50377</strain>
    </source>
</reference>
<dbReference type="Proteomes" id="UP000018208">
    <property type="component" value="Unassembled WGS sequence"/>
</dbReference>
<name>V6LJP9_9EUKA</name>